<evidence type="ECO:0000259" key="2">
    <source>
        <dbReference type="PROSITE" id="PS50222"/>
    </source>
</evidence>
<dbReference type="EMBL" id="BT141171">
    <property type="protein sequence ID" value="AFK40965.1"/>
    <property type="molecule type" value="mRNA"/>
</dbReference>
<dbReference type="AlphaFoldDB" id="I3SL23"/>
<dbReference type="PROSITE" id="PS00018">
    <property type="entry name" value="EF_HAND_1"/>
    <property type="match status" value="2"/>
</dbReference>
<name>I3SL23_LOTJA</name>
<dbReference type="InterPro" id="IPR011992">
    <property type="entry name" value="EF-hand-dom_pair"/>
</dbReference>
<dbReference type="PROSITE" id="PS50222">
    <property type="entry name" value="EF_HAND_2"/>
    <property type="match status" value="2"/>
</dbReference>
<dbReference type="Gene3D" id="1.10.238.10">
    <property type="entry name" value="EF-hand"/>
    <property type="match status" value="1"/>
</dbReference>
<organism evidence="3">
    <name type="scientific">Lotus japonicus</name>
    <name type="common">Lotus corniculatus var. japonicus</name>
    <dbReference type="NCBI Taxonomy" id="34305"/>
    <lineage>
        <taxon>Eukaryota</taxon>
        <taxon>Viridiplantae</taxon>
        <taxon>Streptophyta</taxon>
        <taxon>Embryophyta</taxon>
        <taxon>Tracheophyta</taxon>
        <taxon>Spermatophyta</taxon>
        <taxon>Magnoliopsida</taxon>
        <taxon>eudicotyledons</taxon>
        <taxon>Gunneridae</taxon>
        <taxon>Pentapetalae</taxon>
        <taxon>rosids</taxon>
        <taxon>fabids</taxon>
        <taxon>Fabales</taxon>
        <taxon>Fabaceae</taxon>
        <taxon>Papilionoideae</taxon>
        <taxon>50 kb inversion clade</taxon>
        <taxon>NPAAA clade</taxon>
        <taxon>Hologalegina</taxon>
        <taxon>robinioid clade</taxon>
        <taxon>Loteae</taxon>
        <taxon>Lotus</taxon>
    </lineage>
</organism>
<dbReference type="SUPFAM" id="SSF47473">
    <property type="entry name" value="EF-hand"/>
    <property type="match status" value="1"/>
</dbReference>
<sequence length="136" mass="15066">MSVAVVLNGSTVTGFMDDKAKFDSFVNERFAMVDENGDGELSRDEVRVRFGLFMPLGSESQPKQEVDGMLDLIFKRFDEDQNGMLDLKEFKSLMTEIMNALARGIGGFPIMVALENDSLLMKAVQHELAAYSSPSS</sequence>
<proteinExistence type="evidence at transcript level"/>
<keyword evidence="1" id="KW-0106">Calcium</keyword>
<dbReference type="InterPro" id="IPR018247">
    <property type="entry name" value="EF_Hand_1_Ca_BS"/>
</dbReference>
<feature type="domain" description="EF-hand" evidence="2">
    <location>
        <begin position="21"/>
        <end position="56"/>
    </location>
</feature>
<dbReference type="SMART" id="SM00054">
    <property type="entry name" value="EFh"/>
    <property type="match status" value="2"/>
</dbReference>
<dbReference type="GO" id="GO:0005509">
    <property type="term" value="F:calcium ion binding"/>
    <property type="evidence" value="ECO:0007669"/>
    <property type="project" value="InterPro"/>
</dbReference>
<protein>
    <recommendedName>
        <fullName evidence="2">EF-hand domain-containing protein</fullName>
    </recommendedName>
</protein>
<evidence type="ECO:0000256" key="1">
    <source>
        <dbReference type="ARBA" id="ARBA00022837"/>
    </source>
</evidence>
<evidence type="ECO:0000313" key="3">
    <source>
        <dbReference type="EMBL" id="AFK40965.1"/>
    </source>
</evidence>
<dbReference type="InterPro" id="IPR002048">
    <property type="entry name" value="EF_hand_dom"/>
</dbReference>
<dbReference type="Pfam" id="PF13499">
    <property type="entry name" value="EF-hand_7"/>
    <property type="match status" value="1"/>
</dbReference>
<reference evidence="3" key="1">
    <citation type="submission" date="2012-05" db="EMBL/GenBank/DDBJ databases">
        <authorList>
            <person name="Krishnakumar V."/>
            <person name="Cheung F."/>
            <person name="Xiao Y."/>
            <person name="Chan A."/>
            <person name="Moskal W.A."/>
            <person name="Town C.D."/>
        </authorList>
    </citation>
    <scope>NUCLEOTIDE SEQUENCE</scope>
</reference>
<dbReference type="PANTHER" id="PTHR34574:SF12">
    <property type="entry name" value="CALCIUM-BINDING EF HAND FAMILY PROTEIN"/>
    <property type="match status" value="1"/>
</dbReference>
<dbReference type="PANTHER" id="PTHR34574">
    <property type="entry name" value="CALCIUM-BINDING EF-HAND FAMILY PROTEIN-RELATED"/>
    <property type="match status" value="1"/>
</dbReference>
<feature type="domain" description="EF-hand" evidence="2">
    <location>
        <begin position="65"/>
        <end position="100"/>
    </location>
</feature>
<accession>I3SL23</accession>
<dbReference type="CDD" id="cd00051">
    <property type="entry name" value="EFh"/>
    <property type="match status" value="1"/>
</dbReference>